<feature type="region of interest" description="Disordered" evidence="1">
    <location>
        <begin position="269"/>
        <end position="314"/>
    </location>
</feature>
<reference evidence="2" key="1">
    <citation type="submission" date="2020-05" db="EMBL/GenBank/DDBJ databases">
        <title>Mycena genomes resolve the evolution of fungal bioluminescence.</title>
        <authorList>
            <person name="Tsai I.J."/>
        </authorList>
    </citation>
    <scope>NUCLEOTIDE SEQUENCE</scope>
    <source>
        <strain evidence="2">110903Hualien_Pintung</strain>
    </source>
</reference>
<accession>A0A8H6TPW3</accession>
<dbReference type="EMBL" id="JACAZE010000001">
    <property type="protein sequence ID" value="KAF7322978.1"/>
    <property type="molecule type" value="Genomic_DNA"/>
</dbReference>
<proteinExistence type="predicted"/>
<dbReference type="AlphaFoldDB" id="A0A8H6TPW3"/>
<gene>
    <name evidence="2" type="ORF">HMN09_00077500</name>
</gene>
<feature type="region of interest" description="Disordered" evidence="1">
    <location>
        <begin position="335"/>
        <end position="382"/>
    </location>
</feature>
<organism evidence="2 3">
    <name type="scientific">Mycena chlorophos</name>
    <name type="common">Agaric fungus</name>
    <name type="synonym">Agaricus chlorophos</name>
    <dbReference type="NCBI Taxonomy" id="658473"/>
    <lineage>
        <taxon>Eukaryota</taxon>
        <taxon>Fungi</taxon>
        <taxon>Dikarya</taxon>
        <taxon>Basidiomycota</taxon>
        <taxon>Agaricomycotina</taxon>
        <taxon>Agaricomycetes</taxon>
        <taxon>Agaricomycetidae</taxon>
        <taxon>Agaricales</taxon>
        <taxon>Marasmiineae</taxon>
        <taxon>Mycenaceae</taxon>
        <taxon>Mycena</taxon>
    </lineage>
</organism>
<evidence type="ECO:0000313" key="3">
    <source>
        <dbReference type="Proteomes" id="UP000613580"/>
    </source>
</evidence>
<name>A0A8H6TPW3_MYCCL</name>
<protein>
    <submittedName>
        <fullName evidence="2">Uncharacterized protein</fullName>
    </submittedName>
</protein>
<evidence type="ECO:0000256" key="1">
    <source>
        <dbReference type="SAM" id="MobiDB-lite"/>
    </source>
</evidence>
<feature type="compositionally biased region" description="Polar residues" evidence="1">
    <location>
        <begin position="350"/>
        <end position="361"/>
    </location>
</feature>
<dbReference type="Proteomes" id="UP000613580">
    <property type="component" value="Unassembled WGS sequence"/>
</dbReference>
<evidence type="ECO:0000313" key="2">
    <source>
        <dbReference type="EMBL" id="KAF7322978.1"/>
    </source>
</evidence>
<sequence>MDRVIRNWLSVDQLEHERDSLRDVVAQLVEQDLSLAHPRLVQPQLLDPLVESTTGAVPSLTNTHLWTYAAATIVSLRAALLAEQNAHAETRRHLILLEAQLAHCKADMAAAGMLETLGLPHEIAQTEAEIAQLVSSINRRKTAIAEPPPPTSPISSAALYDVFMNEVAALTRQMEDVRLGGHHIPARPVPPPPIEANAPHPKETTMVLEDLEREIAGLGSQVDALREERSQLWQQVRDAHAEDQVPLTPPRVCCLLCLSTLLNQLKEPPARFYRPPTPGPSHNAELLSPEPSSPPLRPEDEGDLTERPADGQSLLDWDGEQSMELATPLVPSLILSTPVPLNDDEPDPNVTITEQRGTSPRTYPLLPTAGPSPDLEVGLLGS</sequence>
<dbReference type="OrthoDB" id="2800708at2759"/>
<keyword evidence="3" id="KW-1185">Reference proteome</keyword>
<comment type="caution">
    <text evidence="2">The sequence shown here is derived from an EMBL/GenBank/DDBJ whole genome shotgun (WGS) entry which is preliminary data.</text>
</comment>